<feature type="chain" id="PRO_5039022672" description="Pectate lyase superfamily protein domain-containing protein" evidence="1">
    <location>
        <begin position="33"/>
        <end position="582"/>
    </location>
</feature>
<dbReference type="Proteomes" id="UP000002505">
    <property type="component" value="Chromosome"/>
</dbReference>
<keyword evidence="3" id="KW-1185">Reference proteome</keyword>
<reference evidence="2" key="1">
    <citation type="submission" date="2009-01" db="EMBL/GenBank/DDBJ databases">
        <title>Complete sequence of chromosome of Arthrobacter chlorophenolicus A6.</title>
        <authorList>
            <consortium name="US DOE Joint Genome Institute"/>
            <person name="Lucas S."/>
            <person name="Copeland A."/>
            <person name="Lapidus A."/>
            <person name="Glavina del Rio T."/>
            <person name="Tice H."/>
            <person name="Bruce D."/>
            <person name="Goodwin L."/>
            <person name="Pitluck S."/>
            <person name="Goltsman E."/>
            <person name="Clum A."/>
            <person name="Larimer F."/>
            <person name="Land M."/>
            <person name="Hauser L."/>
            <person name="Kyrpides N."/>
            <person name="Mikhailova N."/>
            <person name="Jansson J."/>
            <person name="Richardson P."/>
        </authorList>
    </citation>
    <scope>NUCLEOTIDE SEQUENCE [LARGE SCALE GENOMIC DNA]</scope>
    <source>
        <strain evidence="2">A6</strain>
    </source>
</reference>
<feature type="signal peptide" evidence="1">
    <location>
        <begin position="1"/>
        <end position="32"/>
    </location>
</feature>
<proteinExistence type="predicted"/>
<name>B8HEF2_PSECP</name>
<dbReference type="HOGENOM" id="CLU_468250_0_0_11"/>
<keyword evidence="1" id="KW-0732">Signal</keyword>
<dbReference type="AlphaFoldDB" id="B8HEF2"/>
<dbReference type="EMBL" id="CP001341">
    <property type="protein sequence ID" value="ACL40897.1"/>
    <property type="molecule type" value="Genomic_DNA"/>
</dbReference>
<evidence type="ECO:0008006" key="4">
    <source>
        <dbReference type="Google" id="ProtNLM"/>
    </source>
</evidence>
<evidence type="ECO:0000313" key="3">
    <source>
        <dbReference type="Proteomes" id="UP000002505"/>
    </source>
</evidence>
<evidence type="ECO:0000313" key="2">
    <source>
        <dbReference type="EMBL" id="ACL40897.1"/>
    </source>
</evidence>
<evidence type="ECO:0000256" key="1">
    <source>
        <dbReference type="SAM" id="SignalP"/>
    </source>
</evidence>
<dbReference type="KEGG" id="ach:Achl_2935"/>
<organism evidence="2 3">
    <name type="scientific">Pseudarthrobacter chlorophenolicus (strain ATCC 700700 / DSM 12829 / CIP 107037 / JCM 12360 / KCTC 9906 / NCIMB 13794 / A6)</name>
    <name type="common">Arthrobacter chlorophenolicus</name>
    <dbReference type="NCBI Taxonomy" id="452863"/>
    <lineage>
        <taxon>Bacteria</taxon>
        <taxon>Bacillati</taxon>
        <taxon>Actinomycetota</taxon>
        <taxon>Actinomycetes</taxon>
        <taxon>Micrococcales</taxon>
        <taxon>Micrococcaceae</taxon>
        <taxon>Pseudarthrobacter</taxon>
    </lineage>
</organism>
<sequence>MGRRALLRLGTIATAMTGASAVSTLQSASASAAIGDLTSPPGYVPLTEKGAPLGVATLDGKSKVPAAMLPDLSGIYGRASAAEVYAANFGTIGDGQADDTNALRVALTSAAGKTLVVTQMHRITGSLAPSTLEPTNIVFRPGAGLIVDSDVVAIMHQGSAGAAIAVTGGSAAGSTTLTVADASVFTAGGYLVLKSADMLTDPARTTYRGMLARVTEKSGNILTLDNPVYRDMPTRPEVVPVILAPRVTVDGGDFSHTKPVGPTGFRSALLYFALALHPTVRGIDAHDLGGPGVLVSHVDGGSFSGNLTDLTNDPDNGHFGYGVNVGGTTRYFRVISGTARRVRHGFTTGHGGGPSVVNSVGDPFRNHVSSDFLVTEGRDAGLDTHAQGWGNIIEPNVDCCRIGIQDRAQFTIFSGGIVSGSTLYGANISSEATGTLIDGTNFVNTPTKAGSVIRAAGTTGVLKDVYIPLPPNAVPTVSGGGQVEVRGSSFVPGYNFSRPGTFGLLGKRGMSVSANTDLKQLIVGLLGLPAGGATPLNLNGGSLTAGNVDLAESSGSLMLKSPDGTRYRITVANGGAVTAIKI</sequence>
<gene>
    <name evidence="2" type="ordered locus">Achl_2935</name>
</gene>
<accession>B8HEF2</accession>
<protein>
    <recommendedName>
        <fullName evidence="4">Pectate lyase superfamily protein domain-containing protein</fullName>
    </recommendedName>
</protein>